<dbReference type="SMART" id="SM00530">
    <property type="entry name" value="HTH_XRE"/>
    <property type="match status" value="1"/>
</dbReference>
<sequence>MVDPKERNPDLVILGERIKKVRLEKGLTLKTLAHSIRKDAQSISRVEMGKLNPTYLYLLEVCKGLDINVSELLKGLSIDDNSEQPESSSSI</sequence>
<gene>
    <name evidence="2" type="ORF">FHS11_005451</name>
</gene>
<dbReference type="Gene3D" id="1.10.260.40">
    <property type="entry name" value="lambda repressor-like DNA-binding domains"/>
    <property type="match status" value="1"/>
</dbReference>
<dbReference type="EMBL" id="JACHWX010000028">
    <property type="protein sequence ID" value="MBB3058991.1"/>
    <property type="molecule type" value="Genomic_DNA"/>
</dbReference>
<dbReference type="InterPro" id="IPR010982">
    <property type="entry name" value="Lambda_DNA-bd_dom_sf"/>
</dbReference>
<dbReference type="Pfam" id="PF01381">
    <property type="entry name" value="HTH_3"/>
    <property type="match status" value="1"/>
</dbReference>
<dbReference type="SUPFAM" id="SSF47413">
    <property type="entry name" value="lambda repressor-like DNA-binding domains"/>
    <property type="match status" value="1"/>
</dbReference>
<dbReference type="Proteomes" id="UP000539265">
    <property type="component" value="Unassembled WGS sequence"/>
</dbReference>
<dbReference type="AlphaFoldDB" id="A0A839SKW0"/>
<dbReference type="CDD" id="cd00093">
    <property type="entry name" value="HTH_XRE"/>
    <property type="match status" value="1"/>
</dbReference>
<evidence type="ECO:0000313" key="2">
    <source>
        <dbReference type="EMBL" id="MBB3058991.1"/>
    </source>
</evidence>
<reference evidence="2" key="1">
    <citation type="submission" date="2020-08" db="EMBL/GenBank/DDBJ databases">
        <title>Genomic Encyclopedia of Type Strains, Phase III (KMG-III): the genomes of soil and plant-associated and newly described type strains.</title>
        <authorList>
            <person name="Whitman W."/>
        </authorList>
    </citation>
    <scope>NUCLEOTIDE SEQUENCE [LARGE SCALE GENOMIC DNA]</scope>
    <source>
        <strain evidence="2">CECT 8628</strain>
    </source>
</reference>
<proteinExistence type="predicted"/>
<dbReference type="GO" id="GO:0003677">
    <property type="term" value="F:DNA binding"/>
    <property type="evidence" value="ECO:0007669"/>
    <property type="project" value="InterPro"/>
</dbReference>
<dbReference type="InterPro" id="IPR001387">
    <property type="entry name" value="Cro/C1-type_HTH"/>
</dbReference>
<comment type="caution">
    <text evidence="2">The sequence shown here is derived from an EMBL/GenBank/DDBJ whole genome shotgun (WGS) entry which is preliminary data.</text>
</comment>
<name>A0A839SKW0_9SPHI</name>
<feature type="domain" description="HTH cro/C1-type" evidence="1">
    <location>
        <begin position="18"/>
        <end position="72"/>
    </location>
</feature>
<protein>
    <submittedName>
        <fullName evidence="2">Transcriptional regulator with XRE-family HTH domain</fullName>
    </submittedName>
</protein>
<accession>A0A839SKW0</accession>
<organism evidence="2 3">
    <name type="scientific">Mucilaginibacter gotjawali</name>
    <dbReference type="NCBI Taxonomy" id="1550579"/>
    <lineage>
        <taxon>Bacteria</taxon>
        <taxon>Pseudomonadati</taxon>
        <taxon>Bacteroidota</taxon>
        <taxon>Sphingobacteriia</taxon>
        <taxon>Sphingobacteriales</taxon>
        <taxon>Sphingobacteriaceae</taxon>
        <taxon>Mucilaginibacter</taxon>
    </lineage>
</organism>
<evidence type="ECO:0000259" key="1">
    <source>
        <dbReference type="PROSITE" id="PS50943"/>
    </source>
</evidence>
<evidence type="ECO:0000313" key="3">
    <source>
        <dbReference type="Proteomes" id="UP000539265"/>
    </source>
</evidence>
<keyword evidence="3" id="KW-1185">Reference proteome</keyword>
<dbReference type="PROSITE" id="PS50943">
    <property type="entry name" value="HTH_CROC1"/>
    <property type="match status" value="1"/>
</dbReference>
<dbReference type="OrthoDB" id="2902336at2"/>